<reference evidence="1" key="1">
    <citation type="journal article" date="2022" name="Int. J. Mol. Sci.">
        <title>Draft Genome of Tanacetum Coccineum: Genomic Comparison of Closely Related Tanacetum-Family Plants.</title>
        <authorList>
            <person name="Yamashiro T."/>
            <person name="Shiraishi A."/>
            <person name="Nakayama K."/>
            <person name="Satake H."/>
        </authorList>
    </citation>
    <scope>NUCLEOTIDE SEQUENCE</scope>
</reference>
<accession>A0ABQ4WNF8</accession>
<keyword evidence="2" id="KW-1185">Reference proteome</keyword>
<proteinExistence type="predicted"/>
<organism evidence="1 2">
    <name type="scientific">Tanacetum coccineum</name>
    <dbReference type="NCBI Taxonomy" id="301880"/>
    <lineage>
        <taxon>Eukaryota</taxon>
        <taxon>Viridiplantae</taxon>
        <taxon>Streptophyta</taxon>
        <taxon>Embryophyta</taxon>
        <taxon>Tracheophyta</taxon>
        <taxon>Spermatophyta</taxon>
        <taxon>Magnoliopsida</taxon>
        <taxon>eudicotyledons</taxon>
        <taxon>Gunneridae</taxon>
        <taxon>Pentapetalae</taxon>
        <taxon>asterids</taxon>
        <taxon>campanulids</taxon>
        <taxon>Asterales</taxon>
        <taxon>Asteraceae</taxon>
        <taxon>Asteroideae</taxon>
        <taxon>Anthemideae</taxon>
        <taxon>Anthemidinae</taxon>
        <taxon>Tanacetum</taxon>
    </lineage>
</organism>
<name>A0ABQ4WNF8_9ASTR</name>
<comment type="caution">
    <text evidence="1">The sequence shown here is derived from an EMBL/GenBank/DDBJ whole genome shotgun (WGS) entry which is preliminary data.</text>
</comment>
<gene>
    <name evidence="1" type="ORF">Tco_0627793</name>
</gene>
<sequence>MPLATRHGSIMAKAHSTKYMAVVEYNVNLIPTLMRKYIGLRRQQRDNGLVMDAEMVWKRYTGFDHTEIPEDREVRIEETKPP</sequence>
<protein>
    <submittedName>
        <fullName evidence="1">Uncharacterized protein</fullName>
    </submittedName>
</protein>
<dbReference type="Proteomes" id="UP001151760">
    <property type="component" value="Unassembled WGS sequence"/>
</dbReference>
<dbReference type="EMBL" id="BQNB010008797">
    <property type="protein sequence ID" value="GJS54431.1"/>
    <property type="molecule type" value="Genomic_DNA"/>
</dbReference>
<evidence type="ECO:0000313" key="1">
    <source>
        <dbReference type="EMBL" id="GJS54431.1"/>
    </source>
</evidence>
<reference evidence="1" key="2">
    <citation type="submission" date="2022-01" db="EMBL/GenBank/DDBJ databases">
        <authorList>
            <person name="Yamashiro T."/>
            <person name="Shiraishi A."/>
            <person name="Satake H."/>
            <person name="Nakayama K."/>
        </authorList>
    </citation>
    <scope>NUCLEOTIDE SEQUENCE</scope>
</reference>
<evidence type="ECO:0000313" key="2">
    <source>
        <dbReference type="Proteomes" id="UP001151760"/>
    </source>
</evidence>